<dbReference type="Proteomes" id="UP001155241">
    <property type="component" value="Unassembled WGS sequence"/>
</dbReference>
<organism evidence="1 2">
    <name type="scientific">Aeoliella straminimaris</name>
    <dbReference type="NCBI Taxonomy" id="2954799"/>
    <lineage>
        <taxon>Bacteria</taxon>
        <taxon>Pseudomonadati</taxon>
        <taxon>Planctomycetota</taxon>
        <taxon>Planctomycetia</taxon>
        <taxon>Pirellulales</taxon>
        <taxon>Lacipirellulaceae</taxon>
        <taxon>Aeoliella</taxon>
    </lineage>
</organism>
<evidence type="ECO:0000313" key="2">
    <source>
        <dbReference type="Proteomes" id="UP001155241"/>
    </source>
</evidence>
<gene>
    <name evidence="1" type="ORF">NG895_18605</name>
</gene>
<evidence type="ECO:0000313" key="1">
    <source>
        <dbReference type="EMBL" id="MCO6045915.1"/>
    </source>
</evidence>
<name>A0A9X2FBN8_9BACT</name>
<dbReference type="EMBL" id="JAMXLR010000062">
    <property type="protein sequence ID" value="MCO6045915.1"/>
    <property type="molecule type" value="Genomic_DNA"/>
</dbReference>
<sequence length="47" mass="5193">MSGSMPNPADLDNLFPGSDVQLREFVNWTNTVGQELQRLTSLTLLSV</sequence>
<dbReference type="AlphaFoldDB" id="A0A9X2FBN8"/>
<reference evidence="1" key="1">
    <citation type="submission" date="2022-06" db="EMBL/GenBank/DDBJ databases">
        <title>Aeoliella straminimaris, a novel planctomycete from sediments.</title>
        <authorList>
            <person name="Vitorino I.R."/>
            <person name="Lage O.M."/>
        </authorList>
    </citation>
    <scope>NUCLEOTIDE SEQUENCE</scope>
    <source>
        <strain evidence="1">ICT_H6.2</strain>
    </source>
</reference>
<comment type="caution">
    <text evidence="1">The sequence shown here is derived from an EMBL/GenBank/DDBJ whole genome shotgun (WGS) entry which is preliminary data.</text>
</comment>
<keyword evidence="2" id="KW-1185">Reference proteome</keyword>
<protein>
    <submittedName>
        <fullName evidence="1">Uncharacterized protein</fullName>
    </submittedName>
</protein>
<dbReference type="RefSeq" id="WP_252854031.1">
    <property type="nucleotide sequence ID" value="NZ_JAMXLR010000062.1"/>
</dbReference>
<accession>A0A9X2FBN8</accession>
<proteinExistence type="predicted"/>